<dbReference type="PANTHER" id="PTHR46344">
    <property type="entry name" value="OS02G0202900 PROTEIN"/>
    <property type="match status" value="1"/>
</dbReference>
<organism evidence="5 6">
    <name type="scientific">Telmatocola sphagniphila</name>
    <dbReference type="NCBI Taxonomy" id="1123043"/>
    <lineage>
        <taxon>Bacteria</taxon>
        <taxon>Pseudomonadati</taxon>
        <taxon>Planctomycetota</taxon>
        <taxon>Planctomycetia</taxon>
        <taxon>Gemmatales</taxon>
        <taxon>Gemmataceae</taxon>
    </lineage>
</organism>
<accession>A0A8E6B4R4</accession>
<dbReference type="RefSeq" id="WP_213495305.1">
    <property type="nucleotide sequence ID" value="NZ_CP074694.1"/>
</dbReference>
<evidence type="ECO:0000256" key="3">
    <source>
        <dbReference type="ARBA" id="ARBA00022737"/>
    </source>
</evidence>
<keyword evidence="1" id="KW-0880">Kelch repeat</keyword>
<dbReference type="Pfam" id="PF13517">
    <property type="entry name" value="FG-GAP_3"/>
    <property type="match status" value="1"/>
</dbReference>
<dbReference type="Pfam" id="PF01344">
    <property type="entry name" value="Kelch_1"/>
    <property type="match status" value="1"/>
</dbReference>
<keyword evidence="4" id="KW-0325">Glycoprotein</keyword>
<proteinExistence type="predicted"/>
<dbReference type="InterPro" id="IPR013517">
    <property type="entry name" value="FG-GAP"/>
</dbReference>
<dbReference type="InterPro" id="IPR011043">
    <property type="entry name" value="Gal_Oxase/kelch_b-propeller"/>
</dbReference>
<evidence type="ECO:0000256" key="2">
    <source>
        <dbReference type="ARBA" id="ARBA00022729"/>
    </source>
</evidence>
<dbReference type="KEGG" id="tsph:KIH39_21645"/>
<dbReference type="Proteomes" id="UP000676194">
    <property type="component" value="Chromosome"/>
</dbReference>
<keyword evidence="2" id="KW-0732">Signal</keyword>
<dbReference type="InterPro" id="IPR006652">
    <property type="entry name" value="Kelch_1"/>
</dbReference>
<gene>
    <name evidence="5" type="ORF">KIH39_21645</name>
</gene>
<reference evidence="5" key="1">
    <citation type="submission" date="2021-05" db="EMBL/GenBank/DDBJ databases">
        <title>Complete genome sequence of the cellulolytic planctomycete Telmatocola sphagniphila SP2T and characterization of the first cellulase from planctomycetes.</title>
        <authorList>
            <person name="Rakitin A.L."/>
            <person name="Beletsky A.V."/>
            <person name="Naumoff D.G."/>
            <person name="Kulichevskaya I.S."/>
            <person name="Mardanov A.V."/>
            <person name="Ravin N.V."/>
            <person name="Dedysh S.N."/>
        </authorList>
    </citation>
    <scope>NUCLEOTIDE SEQUENCE</scope>
    <source>
        <strain evidence="5">SP2T</strain>
    </source>
</reference>
<dbReference type="SMART" id="SM00191">
    <property type="entry name" value="Int_alpha"/>
    <property type="match status" value="3"/>
</dbReference>
<dbReference type="PANTHER" id="PTHR46344:SF27">
    <property type="entry name" value="KELCH REPEAT SUPERFAMILY PROTEIN"/>
    <property type="match status" value="1"/>
</dbReference>
<dbReference type="SUPFAM" id="SSF50965">
    <property type="entry name" value="Galactose oxidase, central domain"/>
    <property type="match status" value="1"/>
</dbReference>
<sequence>MAQNRLKKFVKSFLPLNLLEPASKKHVSKKRSRLNLLSLEDRLVPTGSWSFVKNPVPDGDAAQTAIILSNGSVLVKGGGDSATTAYYELTPDNTGSYINGTWSVVGSMNDPRLFASSVVLQNSQVLTVGGEYPDFQNTAEVFNPVTQSWTLVPSVPTPDGGFGDDPLSVLPNGNVLAGYYNGPQTYIYNPTTNTWTNGPNKLDNDPSDEESWVKLANGDILSYSIFSSINDNVGEAQYYDPTKNEWFETGTLPALLSTPNEGYELGPALLMDDGRAIFFGTHSNTAIYDPTTNTWSAGPDIPNGYTMSDAPGAIMPNGNILIATSPVDTDDSFPSPTVIYELNTQTMTYTDVTPSGFGLDSLPSFTENMLVLPTGQVMMVNDSGTVAIYTPDGTPDPAGTPTITGITKTGGVLTLTGTKLTGLNEGAAYGDDDEMSSNYPLVQLTDMNGNVHYGYTYNWSSTQVQTGNLPITTNFSIPSNLTGAYLLSSVVQGQTSNSFLYVQPGAGANNLTVEIDPSDSTKIEILQGNTEVGLFDLNSFSQIYVNGATGNNLNTTVSISEAVAALGVPINIYGSTGTNNHLTLKLEGTSSSDSFVSGANSASIDGYSINFTGVTSVVFDGNGGNDSFDITPLSTISFTANGGGTGSTLLYHGAATLTLTGYSSGTILTNGLLSDSYTGIGTSITITGNINLNVTAGVSSTNGANNGVADNFVITGSNSGTSILINGSGLPSIIGNIVALGVIGSNDNDTVTVDNSQAAVNLPISFNGGGGNNTLNVIGAATSDNFVVNNSQVKIDSTTINYANVQTMQLTGNGGSDNFDVTPLAITAINITGSDSGTSTTNTLTYRGSGTYTITGNDSATISSPGLQNVTFTGIGGTTTFAGSYSLGISALASASNGPNNGVPDSFYVVKTLTGLQILINGVSSPNILGTLNGVIVTGSNDNDTLSVDNSGGLITAPITFNGGGGSNTLNVIGNSGQVIKRETVLLTPGGVSTLTYDPTDSAGVGATGTLSPNSLVISFNNVLNVVDTTAAQETDYYGSVGADQIDLTNGAAAFGAQTLQIQNLGDSSPVVSLANKGTLTVNGLGGGDSFLVNTTQGATGLSTLDIYGNHLPGLAGADGSETNNFSVIATSAALTTSINGQGIDDTFTLGDTGGSNSISGILGALSLIGGGTDPTVTSGYTVNGNSISLITGNILTVNDGNSSGNLAYTLTPTSLSRNGLGAISFSSIGTLQMTAGTGSDSIQVSNTGDNTATIVHGGTGSDNITVASTGVGSYLDVTNAGSGGNNTINLQAEGLNGLIQLTGGARNDTFNVGSTSNNLNSILGVLGINGGGNLAAPTSSLTVGTVTNTYAVGDTLNLNDSGDLGTTYGISGTAITLPGLNPIGYTSIGTLNLLAGSTTDTVNVASIASNATTTIITGAAADNINISGTGSSGNLIVSAGAGKNVFNVTGTGAGSLVSLQNSTTGSTDQFNVGTSGNSLSGIQGALGLSATAGTNAVSLNDQGDGGNNTYLLKPNSLSWNGGPNIVFQGVQTILLNGSAGSDTYNVNGTTAGSTTTLNDGAGASTFNVQGAGLAGNNILLGNGGGDTFNVNAGTGITATSVSISGGESNSVLSYLNVNGTNGNDNASLHLGSGSYGEQFLGLGSTPLNFDTIGDVTFNGATGAANSNSFTLYSLNNTQFGSTTGVGFNLASGIIYRPISATSGDVRLNINNAGVPVNPSLTPTIHFQNVNKSFTIDGGTNPAGSRDTVTVLGVSTTGLASTPYNETTATNGSNQIKVTDSEVDITNATLGVLRSVKLDTATLQNLVVRAGNQTSGLVGDTVSVVPSKLINILVDGMDPKSQIGGDTINPLTTGSRTLTKITTAALGGSQTRVTQSNGASFGYVNFEHVSGTGIIVTGGDAGNYSLVNVYSATNPGGAPKFVLEPYDNLFKGGTQVAVGDVNGDGIPDIITLNGTGADPHVEVFDGLTGALLQSYIAFTNYLGPTTLAVGDVNGDGYADIIIGTGPGTAPHIKVFSGKDGTLLDSFYAFSTSFLGGISVAAGDINGDGKADIVVGSGAGTQAHVVVFSGADLSILKSYYAFAPTYLGGINVAVGDVNGDGVPDIIVAAATGTSGHVMAFDGVTDNVLASFLTSFPASSGGSDVSSTTPLNGVRIATADETGTGIDDILVSRSQSSLVLSYRVSPTFGQLPTFDTGFTFGVFIGGG</sequence>
<keyword evidence="3" id="KW-0677">Repeat</keyword>
<dbReference type="InterPro" id="IPR028994">
    <property type="entry name" value="Integrin_alpha_N"/>
</dbReference>
<dbReference type="Gene3D" id="2.130.10.80">
    <property type="entry name" value="Galactose oxidase/kelch, beta-propeller"/>
    <property type="match status" value="3"/>
</dbReference>
<dbReference type="InterPro" id="IPR037293">
    <property type="entry name" value="Gal_Oxidase_central_sf"/>
</dbReference>
<evidence type="ECO:0000256" key="1">
    <source>
        <dbReference type="ARBA" id="ARBA00022441"/>
    </source>
</evidence>
<dbReference type="SUPFAM" id="SSF69318">
    <property type="entry name" value="Integrin alpha N-terminal domain"/>
    <property type="match status" value="1"/>
</dbReference>
<dbReference type="EMBL" id="CP074694">
    <property type="protein sequence ID" value="QVL31424.1"/>
    <property type="molecule type" value="Genomic_DNA"/>
</dbReference>
<evidence type="ECO:0000256" key="4">
    <source>
        <dbReference type="ARBA" id="ARBA00023180"/>
    </source>
</evidence>
<dbReference type="Gene3D" id="2.130.10.130">
    <property type="entry name" value="Integrin alpha, N-terminal"/>
    <property type="match status" value="2"/>
</dbReference>
<keyword evidence="6" id="KW-1185">Reference proteome</keyword>
<protein>
    <submittedName>
        <fullName evidence="5">FG-GAP repeat protein</fullName>
    </submittedName>
</protein>
<dbReference type="InterPro" id="IPR013519">
    <property type="entry name" value="Int_alpha_beta-p"/>
</dbReference>
<evidence type="ECO:0000313" key="5">
    <source>
        <dbReference type="EMBL" id="QVL31424.1"/>
    </source>
</evidence>
<evidence type="ECO:0000313" key="6">
    <source>
        <dbReference type="Proteomes" id="UP000676194"/>
    </source>
</evidence>
<name>A0A8E6B4R4_9BACT</name>